<keyword evidence="7 9" id="KW-0472">Membrane</keyword>
<keyword evidence="3 9" id="KW-0812">Transmembrane</keyword>
<dbReference type="InterPro" id="IPR003369">
    <property type="entry name" value="TatA/B/E"/>
</dbReference>
<dbReference type="GO" id="GO:0006886">
    <property type="term" value="P:intracellular protein transport"/>
    <property type="evidence" value="ECO:0007669"/>
    <property type="project" value="UniProtKB-ARBA"/>
</dbReference>
<evidence type="ECO:0000256" key="6">
    <source>
        <dbReference type="ARBA" id="ARBA00023010"/>
    </source>
</evidence>
<evidence type="ECO:0000256" key="1">
    <source>
        <dbReference type="ARBA" id="ARBA00004167"/>
    </source>
</evidence>
<feature type="region of interest" description="Disordered" evidence="10">
    <location>
        <begin position="75"/>
        <end position="105"/>
    </location>
</feature>
<evidence type="ECO:0000256" key="8">
    <source>
        <dbReference type="ARBA" id="ARBA00025340"/>
    </source>
</evidence>
<evidence type="ECO:0000256" key="3">
    <source>
        <dbReference type="ARBA" id="ARBA00022692"/>
    </source>
</evidence>
<dbReference type="GO" id="GO:0008320">
    <property type="term" value="F:protein transmembrane transporter activity"/>
    <property type="evidence" value="ECO:0007669"/>
    <property type="project" value="UniProtKB-UniRule"/>
</dbReference>
<evidence type="ECO:0000256" key="4">
    <source>
        <dbReference type="ARBA" id="ARBA00022927"/>
    </source>
</evidence>
<evidence type="ECO:0000256" key="10">
    <source>
        <dbReference type="SAM" id="MobiDB-lite"/>
    </source>
</evidence>
<dbReference type="InterPro" id="IPR006312">
    <property type="entry name" value="TatA/E"/>
</dbReference>
<dbReference type="Proteomes" id="UP000294614">
    <property type="component" value="Unassembled WGS sequence"/>
</dbReference>
<dbReference type="RefSeq" id="WP_132874388.1">
    <property type="nucleotide sequence ID" value="NZ_JAJUHT010000021.1"/>
</dbReference>
<gene>
    <name evidence="9" type="primary">tatA</name>
    <name evidence="11" type="ORF">C8D98_2414</name>
</gene>
<dbReference type="Pfam" id="PF02416">
    <property type="entry name" value="TatA_B_E"/>
    <property type="match status" value="1"/>
</dbReference>
<evidence type="ECO:0000256" key="2">
    <source>
        <dbReference type="ARBA" id="ARBA00022448"/>
    </source>
</evidence>
<dbReference type="AlphaFoldDB" id="A0A4R1K683"/>
<comment type="subcellular location">
    <subcellularLocation>
        <location evidence="9">Cell membrane</location>
        <topology evidence="9">Single-pass membrane protein</topology>
    </subcellularLocation>
    <subcellularLocation>
        <location evidence="1">Membrane</location>
        <topology evidence="1">Single-pass membrane protein</topology>
    </subcellularLocation>
</comment>
<name>A0A4R1K683_9BACT</name>
<keyword evidence="12" id="KW-1185">Reference proteome</keyword>
<comment type="subunit">
    <text evidence="9">Forms a complex with TatC.</text>
</comment>
<evidence type="ECO:0000313" key="11">
    <source>
        <dbReference type="EMBL" id="TCK59480.1"/>
    </source>
</evidence>
<dbReference type="Gene3D" id="1.20.5.3310">
    <property type="match status" value="1"/>
</dbReference>
<dbReference type="GO" id="GO:0043953">
    <property type="term" value="P:protein transport by the Tat complex"/>
    <property type="evidence" value="ECO:0007669"/>
    <property type="project" value="UniProtKB-UniRule"/>
</dbReference>
<keyword evidence="4 9" id="KW-0653">Protein transport</keyword>
<evidence type="ECO:0000256" key="9">
    <source>
        <dbReference type="HAMAP-Rule" id="MF_00236"/>
    </source>
</evidence>
<comment type="function">
    <text evidence="9">Part of the twin-arginine translocation (Tat) system that transports large folded proteins containing a characteristic twin-arginine motif in their signal peptide across membranes. TatA could form the protein-conducting channel of the Tat system.</text>
</comment>
<comment type="similarity">
    <text evidence="9">Belongs to the TatA/E family.</text>
</comment>
<organism evidence="11 12">
    <name type="scientific">Seleniivibrio woodruffii</name>
    <dbReference type="NCBI Taxonomy" id="1078050"/>
    <lineage>
        <taxon>Bacteria</taxon>
        <taxon>Pseudomonadati</taxon>
        <taxon>Deferribacterota</taxon>
        <taxon>Deferribacteres</taxon>
        <taxon>Deferribacterales</taxon>
        <taxon>Geovibrionaceae</taxon>
        <taxon>Seleniivibrio</taxon>
    </lineage>
</organism>
<dbReference type="GO" id="GO:0033281">
    <property type="term" value="C:TAT protein transport complex"/>
    <property type="evidence" value="ECO:0007669"/>
    <property type="project" value="UniProtKB-UniRule"/>
</dbReference>
<sequence>MFGLGFGEIILILAIALVVVGPKKLPEIAKGLGKGYGEFRKYMNEFKDAVNVGIDEVDKPKPTAAQKVYEEHYKDTVKDEPSEVKAQSVTVDAEPVKTQEKKQDA</sequence>
<feature type="transmembrane region" description="Helical" evidence="9">
    <location>
        <begin position="6"/>
        <end position="22"/>
    </location>
</feature>
<reference evidence="11 12" key="1">
    <citation type="submission" date="2019-03" db="EMBL/GenBank/DDBJ databases">
        <title>Genomic Encyclopedia of Type Strains, Phase IV (KMG-IV): sequencing the most valuable type-strain genomes for metagenomic binning, comparative biology and taxonomic classification.</title>
        <authorList>
            <person name="Goeker M."/>
        </authorList>
    </citation>
    <scope>NUCLEOTIDE SEQUENCE [LARGE SCALE GENOMIC DNA]</scope>
    <source>
        <strain evidence="11 12">DSM 24984</strain>
    </source>
</reference>
<dbReference type="PANTHER" id="PTHR33162">
    <property type="entry name" value="SEC-INDEPENDENT PROTEIN TRANSLOCASE PROTEIN TATA, CHLOROPLASTIC"/>
    <property type="match status" value="1"/>
</dbReference>
<evidence type="ECO:0000256" key="5">
    <source>
        <dbReference type="ARBA" id="ARBA00022989"/>
    </source>
</evidence>
<keyword evidence="9" id="KW-1003">Cell membrane</keyword>
<dbReference type="OrthoDB" id="9810561at2"/>
<evidence type="ECO:0000256" key="7">
    <source>
        <dbReference type="ARBA" id="ARBA00023136"/>
    </source>
</evidence>
<dbReference type="HAMAP" id="MF_00236">
    <property type="entry name" value="TatA_E"/>
    <property type="match status" value="1"/>
</dbReference>
<comment type="function">
    <text evidence="8">Part of the twin-arginine translocation (Tat) system that transports large folded proteins containing a characteristic twin-arginine motif in their signal peptide across the thylakoid membrane. Involved in delta pH-dependent protein transport required for chloroplast development, especially thylakoid membrane formation. TATC and TATB mediate precursor recognition, whereas TATA facilitates translocation.</text>
</comment>
<comment type="caution">
    <text evidence="11">The sequence shown here is derived from an EMBL/GenBank/DDBJ whole genome shotgun (WGS) entry which is preliminary data.</text>
</comment>
<dbReference type="PANTHER" id="PTHR33162:SF1">
    <property type="entry name" value="SEC-INDEPENDENT PROTEIN TRANSLOCASE PROTEIN TATA, CHLOROPLASTIC"/>
    <property type="match status" value="1"/>
</dbReference>
<dbReference type="EMBL" id="SMGG01000006">
    <property type="protein sequence ID" value="TCK59480.1"/>
    <property type="molecule type" value="Genomic_DNA"/>
</dbReference>
<keyword evidence="5 9" id="KW-1133">Transmembrane helix</keyword>
<keyword evidence="6 9" id="KW-0811">Translocation</keyword>
<dbReference type="PRINTS" id="PR01506">
    <property type="entry name" value="TATBPROTEIN"/>
</dbReference>
<evidence type="ECO:0000313" key="12">
    <source>
        <dbReference type="Proteomes" id="UP000294614"/>
    </source>
</evidence>
<feature type="compositionally biased region" description="Basic and acidic residues" evidence="10">
    <location>
        <begin position="94"/>
        <end position="105"/>
    </location>
</feature>
<protein>
    <recommendedName>
        <fullName evidence="9">Sec-independent protein translocase protein TatA</fullName>
    </recommendedName>
</protein>
<proteinExistence type="inferred from homology"/>
<keyword evidence="2 9" id="KW-0813">Transport</keyword>
<accession>A0A4R1K683</accession>